<organism evidence="1 2">
    <name type="scientific">Lysinibacillus xylanilyticus</name>
    <dbReference type="NCBI Taxonomy" id="582475"/>
    <lineage>
        <taxon>Bacteria</taxon>
        <taxon>Bacillati</taxon>
        <taxon>Bacillota</taxon>
        <taxon>Bacilli</taxon>
        <taxon>Bacillales</taxon>
        <taxon>Bacillaceae</taxon>
        <taxon>Lysinibacillus</taxon>
    </lineage>
</organism>
<gene>
    <name evidence="1" type="ORF">CWD94_12580</name>
</gene>
<dbReference type="Proteomes" id="UP000232101">
    <property type="component" value="Unassembled WGS sequence"/>
</dbReference>
<proteinExistence type="predicted"/>
<dbReference type="RefSeq" id="WP_100543347.1">
    <property type="nucleotide sequence ID" value="NZ_PHQY01000612.1"/>
</dbReference>
<evidence type="ECO:0000313" key="2">
    <source>
        <dbReference type="Proteomes" id="UP000232101"/>
    </source>
</evidence>
<dbReference type="EMBL" id="PHQY01000612">
    <property type="protein sequence ID" value="PJO43382.1"/>
    <property type="molecule type" value="Genomic_DNA"/>
</dbReference>
<accession>A0A2M9Q5X7</accession>
<evidence type="ECO:0000313" key="1">
    <source>
        <dbReference type="EMBL" id="PJO43382.1"/>
    </source>
</evidence>
<dbReference type="AlphaFoldDB" id="A0A2M9Q5X7"/>
<sequence length="148" mass="17573">MNFLKKNTKIIVRSRINQKVLIRPITDYVNSKLYNNLAEYLELHKKEIKRAGFSHSLDDIINKPEIFGQFVEQLVHPEYTITFEDIYKPIWIIKTFKKETPLFLALEGSRIPNPKLKFLNQILSTYGYINKRPKYEAKSIKRNITNNE</sequence>
<reference evidence="1 2" key="1">
    <citation type="submission" date="2017-11" db="EMBL/GenBank/DDBJ databases">
        <title>Bacterial isolate from king chilli rhizosphere.</title>
        <authorList>
            <person name="Takhelmayum P."/>
            <person name="Sarangthem I."/>
        </authorList>
    </citation>
    <scope>NUCLEOTIDE SEQUENCE [LARGE SCALE GENOMIC DNA]</scope>
    <source>
        <strain evidence="2">t26</strain>
    </source>
</reference>
<protein>
    <submittedName>
        <fullName evidence="1">Uncharacterized protein</fullName>
    </submittedName>
</protein>
<name>A0A2M9Q5X7_9BACI</name>
<comment type="caution">
    <text evidence="1">The sequence shown here is derived from an EMBL/GenBank/DDBJ whole genome shotgun (WGS) entry which is preliminary data.</text>
</comment>